<evidence type="ECO:0000256" key="5">
    <source>
        <dbReference type="ARBA" id="ARBA00023034"/>
    </source>
</evidence>
<dbReference type="AlphaFoldDB" id="A0A562IZC2"/>
<dbReference type="PANTHER" id="PTHR12137">
    <property type="entry name" value="CARBOHYDRATE SULFOTRANSFERASE"/>
    <property type="match status" value="1"/>
</dbReference>
<reference evidence="8 9" key="1">
    <citation type="submission" date="2019-07" db="EMBL/GenBank/DDBJ databases">
        <title>Genomic Encyclopedia of Type Strains, Phase I: the one thousand microbial genomes (KMG-I) project.</title>
        <authorList>
            <person name="Kyrpides N."/>
        </authorList>
    </citation>
    <scope>NUCLEOTIDE SEQUENCE [LARGE SCALE GENOMIC DNA]</scope>
    <source>
        <strain evidence="8 9">DSM 375</strain>
    </source>
</reference>
<evidence type="ECO:0000313" key="9">
    <source>
        <dbReference type="Proteomes" id="UP000319627"/>
    </source>
</evidence>
<dbReference type="GO" id="GO:0016020">
    <property type="term" value="C:membrane"/>
    <property type="evidence" value="ECO:0007669"/>
    <property type="project" value="InterPro"/>
</dbReference>
<dbReference type="GO" id="GO:0008146">
    <property type="term" value="F:sulfotransferase activity"/>
    <property type="evidence" value="ECO:0007669"/>
    <property type="project" value="InterPro"/>
</dbReference>
<organism evidence="8 9">
    <name type="scientific">Azomonas agilis</name>
    <dbReference type="NCBI Taxonomy" id="116849"/>
    <lineage>
        <taxon>Bacteria</taxon>
        <taxon>Pseudomonadati</taxon>
        <taxon>Pseudomonadota</taxon>
        <taxon>Gammaproteobacteria</taxon>
        <taxon>Pseudomonadales</taxon>
        <taxon>Pseudomonadaceae</taxon>
        <taxon>Azomonas</taxon>
    </lineage>
</organism>
<keyword evidence="7" id="KW-0325">Glycoprotein</keyword>
<sequence>MKLIRRLLWRGLSKQQKNYLLNNLPVVEQRATKKALFDKNQTLPEAFIEKNCIFIHIPKCAGKSLSLSLFNDTEMGQGHLPLNWYLQLFPEFSESAFKFSIVRDPLDRAYSAYCYLLKSTIPLDQPMKKMLEGFRSFDHFIDYWLYPDNIVRQIHFTPQYQFLTNTLGKINIDFIGRYETLDQDFKKICKTLNICVPLKYVNKSVKTGIYPISNSTREKIRTVYQRDYELFSY</sequence>
<comment type="subcellular location">
    <subcellularLocation>
        <location evidence="1">Golgi apparatus membrane</location>
        <topology evidence="1">Single-pass type II membrane protein</topology>
    </subcellularLocation>
</comment>
<dbReference type="Gene3D" id="3.40.50.300">
    <property type="entry name" value="P-loop containing nucleotide triphosphate hydrolases"/>
    <property type="match status" value="1"/>
</dbReference>
<dbReference type="InterPro" id="IPR018011">
    <property type="entry name" value="Carb_sulfotrans_8-10"/>
</dbReference>
<proteinExistence type="predicted"/>
<name>A0A562IZC2_9GAMM</name>
<dbReference type="SUPFAM" id="SSF52540">
    <property type="entry name" value="P-loop containing nucleoside triphosphate hydrolases"/>
    <property type="match status" value="1"/>
</dbReference>
<evidence type="ECO:0000256" key="7">
    <source>
        <dbReference type="ARBA" id="ARBA00023180"/>
    </source>
</evidence>
<evidence type="ECO:0000256" key="2">
    <source>
        <dbReference type="ARBA" id="ARBA00022679"/>
    </source>
</evidence>
<comment type="caution">
    <text evidence="8">The sequence shown here is derived from an EMBL/GenBank/DDBJ whole genome shotgun (WGS) entry which is preliminary data.</text>
</comment>
<keyword evidence="9" id="KW-1185">Reference proteome</keyword>
<keyword evidence="4" id="KW-1133">Transmembrane helix</keyword>
<evidence type="ECO:0000313" key="8">
    <source>
        <dbReference type="EMBL" id="TWH76307.1"/>
    </source>
</evidence>
<protein>
    <submittedName>
        <fullName evidence="8">Sulfotransferase family protein</fullName>
    </submittedName>
</protein>
<dbReference type="EMBL" id="VLKG01000003">
    <property type="protein sequence ID" value="TWH76307.1"/>
    <property type="molecule type" value="Genomic_DNA"/>
</dbReference>
<dbReference type="Proteomes" id="UP000319627">
    <property type="component" value="Unassembled WGS sequence"/>
</dbReference>
<keyword evidence="6" id="KW-0472">Membrane</keyword>
<evidence type="ECO:0000256" key="6">
    <source>
        <dbReference type="ARBA" id="ARBA00023136"/>
    </source>
</evidence>
<evidence type="ECO:0000256" key="4">
    <source>
        <dbReference type="ARBA" id="ARBA00022989"/>
    </source>
</evidence>
<evidence type="ECO:0000256" key="1">
    <source>
        <dbReference type="ARBA" id="ARBA00004323"/>
    </source>
</evidence>
<keyword evidence="3" id="KW-0812">Transmembrane</keyword>
<dbReference type="Pfam" id="PF03567">
    <property type="entry name" value="Sulfotransfer_2"/>
    <property type="match status" value="1"/>
</dbReference>
<gene>
    <name evidence="8" type="ORF">LX59_01230</name>
</gene>
<dbReference type="InterPro" id="IPR005331">
    <property type="entry name" value="Sulfotransferase"/>
</dbReference>
<dbReference type="RefSeq" id="WP_144570952.1">
    <property type="nucleotide sequence ID" value="NZ_VLKG01000003.1"/>
</dbReference>
<keyword evidence="2 8" id="KW-0808">Transferase</keyword>
<evidence type="ECO:0000256" key="3">
    <source>
        <dbReference type="ARBA" id="ARBA00022692"/>
    </source>
</evidence>
<accession>A0A562IZC2</accession>
<dbReference type="InterPro" id="IPR027417">
    <property type="entry name" value="P-loop_NTPase"/>
</dbReference>
<dbReference type="GO" id="GO:0016051">
    <property type="term" value="P:carbohydrate biosynthetic process"/>
    <property type="evidence" value="ECO:0007669"/>
    <property type="project" value="InterPro"/>
</dbReference>
<keyword evidence="5" id="KW-0333">Golgi apparatus</keyword>
<dbReference type="OrthoDB" id="288532at2"/>
<dbReference type="PANTHER" id="PTHR12137:SF54">
    <property type="entry name" value="CARBOHYDRATE SULFOTRANSFERASE"/>
    <property type="match status" value="1"/>
</dbReference>